<name>A0A8F1MBJ0_9BACT</name>
<keyword evidence="3" id="KW-1185">Reference proteome</keyword>
<keyword evidence="1" id="KW-1133">Transmembrane helix</keyword>
<feature type="transmembrane region" description="Helical" evidence="1">
    <location>
        <begin position="58"/>
        <end position="77"/>
    </location>
</feature>
<feature type="transmembrane region" description="Helical" evidence="1">
    <location>
        <begin position="35"/>
        <end position="52"/>
    </location>
</feature>
<keyword evidence="1" id="KW-0812">Transmembrane</keyword>
<gene>
    <name evidence="2" type="ORF">KOY48_02970</name>
</gene>
<accession>A0A8F1MBJ0</accession>
<protein>
    <submittedName>
        <fullName evidence="2">Uncharacterized protein</fullName>
    </submittedName>
</protein>
<feature type="transmembrane region" description="Helical" evidence="1">
    <location>
        <begin position="89"/>
        <end position="107"/>
    </location>
</feature>
<proteinExistence type="predicted"/>
<organism evidence="2 3">
    <name type="scientific">Candidatus Minimicrobia naudis</name>
    <dbReference type="NCBI Taxonomy" id="2841263"/>
    <lineage>
        <taxon>Bacteria</taxon>
        <taxon>Candidatus Saccharimonadota</taxon>
        <taxon>Candidatus Saccharimonadota incertae sedis</taxon>
        <taxon>Candidatus Minimicrobia</taxon>
    </lineage>
</organism>
<dbReference type="Proteomes" id="UP000679129">
    <property type="component" value="Chromosome"/>
</dbReference>
<dbReference type="KEGG" id="mnd:KOY48_02970"/>
<reference evidence="2" key="1">
    <citation type="submission" date="2021-06" db="EMBL/GenBank/DDBJ databases">
        <title>An adapted protocol for Saccharibacteria cultivation: two new species join this phylum of Candidate Phyla Radiations.</title>
        <authorList>
            <person name="Ibrahim A."/>
            <person name="Maatouk M."/>
            <person name="Zgheib R."/>
            <person name="Haddad G."/>
            <person name="Bou Khalil J."/>
            <person name="Raoult D."/>
            <person name="Bittar F."/>
        </authorList>
    </citation>
    <scope>NUCLEOTIDE SEQUENCE</scope>
    <source>
        <strain evidence="2">IHU1</strain>
    </source>
</reference>
<evidence type="ECO:0000256" key="1">
    <source>
        <dbReference type="SAM" id="Phobius"/>
    </source>
</evidence>
<evidence type="ECO:0000313" key="2">
    <source>
        <dbReference type="EMBL" id="QWQ31876.1"/>
    </source>
</evidence>
<evidence type="ECO:0000313" key="3">
    <source>
        <dbReference type="Proteomes" id="UP000679129"/>
    </source>
</evidence>
<sequence length="108" mass="12513">MTKQKTRTYARNRSKSSELFSRKGRERIYDNDGSFFLKLVVFVILSALWLRLKNPVEVGGLVVQAIPVGLFIALLLVLKIEKYQFNRKIWYVTIIFMAILTSFTPVVV</sequence>
<keyword evidence="1" id="KW-0472">Membrane</keyword>
<dbReference type="AlphaFoldDB" id="A0A8F1MBJ0"/>
<dbReference type="EMBL" id="CP076460">
    <property type="protein sequence ID" value="QWQ31876.1"/>
    <property type="molecule type" value="Genomic_DNA"/>
</dbReference>